<name>A0A6N7UZ11_9FIRM</name>
<dbReference type="GO" id="GO:0005737">
    <property type="term" value="C:cytoplasm"/>
    <property type="evidence" value="ECO:0007669"/>
    <property type="project" value="TreeGrafter"/>
</dbReference>
<feature type="domain" description="Nudix hydrolase" evidence="6">
    <location>
        <begin position="10"/>
        <end position="140"/>
    </location>
</feature>
<keyword evidence="3" id="KW-0479">Metal-binding</keyword>
<dbReference type="Gene3D" id="3.90.79.10">
    <property type="entry name" value="Nucleoside Triphosphate Pyrophosphohydrolase"/>
    <property type="match status" value="1"/>
</dbReference>
<dbReference type="InterPro" id="IPR015797">
    <property type="entry name" value="NUDIX_hydrolase-like_dom_sf"/>
</dbReference>
<comment type="similarity">
    <text evidence="2">Belongs to the Nudix hydrolase family.</text>
</comment>
<reference evidence="7 8" key="1">
    <citation type="submission" date="2019-08" db="EMBL/GenBank/DDBJ databases">
        <title>In-depth cultivation of the pig gut microbiome towards novel bacterial diversity and tailored functional studies.</title>
        <authorList>
            <person name="Wylensek D."/>
            <person name="Hitch T.C.A."/>
            <person name="Clavel T."/>
        </authorList>
    </citation>
    <scope>NUCLEOTIDE SEQUENCE [LARGE SCALE GENOMIC DNA]</scope>
    <source>
        <strain evidence="7 8">68-1-5</strain>
    </source>
</reference>
<comment type="cofactor">
    <cofactor evidence="1">
        <name>Mg(2+)</name>
        <dbReference type="ChEBI" id="CHEBI:18420"/>
    </cofactor>
</comment>
<keyword evidence="8" id="KW-1185">Reference proteome</keyword>
<protein>
    <submittedName>
        <fullName evidence="7">8-oxo-dGTP diphosphatase</fullName>
    </submittedName>
</protein>
<keyword evidence="5" id="KW-0460">Magnesium</keyword>
<gene>
    <name evidence="7" type="ORF">FYJ34_02275</name>
</gene>
<dbReference type="Proteomes" id="UP000434409">
    <property type="component" value="Unassembled WGS sequence"/>
</dbReference>
<evidence type="ECO:0000259" key="6">
    <source>
        <dbReference type="PROSITE" id="PS51462"/>
    </source>
</evidence>
<dbReference type="GO" id="GO:0046872">
    <property type="term" value="F:metal ion binding"/>
    <property type="evidence" value="ECO:0007669"/>
    <property type="project" value="UniProtKB-KW"/>
</dbReference>
<evidence type="ECO:0000256" key="4">
    <source>
        <dbReference type="ARBA" id="ARBA00022801"/>
    </source>
</evidence>
<dbReference type="InterPro" id="IPR000086">
    <property type="entry name" value="NUDIX_hydrolase_dom"/>
</dbReference>
<sequence>MQQRKEEEMEQNVSLSTLCYLEKDDAYLMLHRIKKKKDVNAGKWIGVGGHFEANESPEECLIREVREETGYELYSFRFRGLVTFVSGKGVTEYMSLFTGDGFTGQEISCDEGELKWVPLEEIDSLSLWEGDRIFLKLLRERDSFFSLKLVYDAEDCLLEAQLDGKNLQL</sequence>
<dbReference type="AlphaFoldDB" id="A0A6N7UZ11"/>
<keyword evidence="4" id="KW-0378">Hydrolase</keyword>
<dbReference type="PANTHER" id="PTHR43758">
    <property type="entry name" value="7,8-DIHYDRO-8-OXOGUANINE TRIPHOSPHATASE"/>
    <property type="match status" value="1"/>
</dbReference>
<evidence type="ECO:0000313" key="7">
    <source>
        <dbReference type="EMBL" id="MSR93137.1"/>
    </source>
</evidence>
<dbReference type="InterPro" id="IPR003562">
    <property type="entry name" value="Mutator_MutX_prot"/>
</dbReference>
<dbReference type="InterPro" id="IPR020084">
    <property type="entry name" value="NUDIX_hydrolase_CS"/>
</dbReference>
<organism evidence="7 8">
    <name type="scientific">Suipraeoptans intestinalis</name>
    <dbReference type="NCBI Taxonomy" id="2606628"/>
    <lineage>
        <taxon>Bacteria</taxon>
        <taxon>Bacillati</taxon>
        <taxon>Bacillota</taxon>
        <taxon>Clostridia</taxon>
        <taxon>Lachnospirales</taxon>
        <taxon>Lachnospiraceae</taxon>
        <taxon>Suipraeoptans</taxon>
    </lineage>
</organism>
<dbReference type="CDD" id="cd18886">
    <property type="entry name" value="NUDIX_MutT_Nudt1"/>
    <property type="match status" value="1"/>
</dbReference>
<dbReference type="PROSITE" id="PS51462">
    <property type="entry name" value="NUDIX"/>
    <property type="match status" value="1"/>
</dbReference>
<dbReference type="PANTHER" id="PTHR43758:SF2">
    <property type="entry name" value="OXIDIZED PURINE NUCLEOSIDE TRIPHOSPHATE HYDROLASE"/>
    <property type="match status" value="1"/>
</dbReference>
<dbReference type="GO" id="GO:0008413">
    <property type="term" value="F:8-oxo-7,8-dihydroguanosine triphosphate pyrophosphatase activity"/>
    <property type="evidence" value="ECO:0007669"/>
    <property type="project" value="InterPro"/>
</dbReference>
<accession>A0A6N7UZ11</accession>
<dbReference type="PROSITE" id="PS00893">
    <property type="entry name" value="NUDIX_BOX"/>
    <property type="match status" value="1"/>
</dbReference>
<evidence type="ECO:0000313" key="8">
    <source>
        <dbReference type="Proteomes" id="UP000434409"/>
    </source>
</evidence>
<dbReference type="SUPFAM" id="SSF55811">
    <property type="entry name" value="Nudix"/>
    <property type="match status" value="1"/>
</dbReference>
<dbReference type="GO" id="GO:0006281">
    <property type="term" value="P:DNA repair"/>
    <property type="evidence" value="ECO:0007669"/>
    <property type="project" value="InterPro"/>
</dbReference>
<dbReference type="Pfam" id="PF00293">
    <property type="entry name" value="NUDIX"/>
    <property type="match status" value="1"/>
</dbReference>
<evidence type="ECO:0000256" key="1">
    <source>
        <dbReference type="ARBA" id="ARBA00001946"/>
    </source>
</evidence>
<evidence type="ECO:0000256" key="2">
    <source>
        <dbReference type="ARBA" id="ARBA00005582"/>
    </source>
</evidence>
<dbReference type="EMBL" id="VULY01000018">
    <property type="protein sequence ID" value="MSR93137.1"/>
    <property type="molecule type" value="Genomic_DNA"/>
</dbReference>
<dbReference type="PRINTS" id="PR01402">
    <property type="entry name" value="MUTATORMUTX"/>
</dbReference>
<comment type="caution">
    <text evidence="7">The sequence shown here is derived from an EMBL/GenBank/DDBJ whole genome shotgun (WGS) entry which is preliminary data.</text>
</comment>
<evidence type="ECO:0000256" key="5">
    <source>
        <dbReference type="ARBA" id="ARBA00022842"/>
    </source>
</evidence>
<evidence type="ECO:0000256" key="3">
    <source>
        <dbReference type="ARBA" id="ARBA00022723"/>
    </source>
</evidence>
<proteinExistence type="inferred from homology"/>